<reference evidence="2" key="1">
    <citation type="submission" date="2020-10" db="EMBL/GenBank/DDBJ databases">
        <authorList>
            <person name="Gilroy R."/>
        </authorList>
    </citation>
    <scope>NUCLEOTIDE SEQUENCE</scope>
    <source>
        <strain evidence="2">ChiGjej3B3-5194</strain>
    </source>
</reference>
<evidence type="ECO:0000313" key="3">
    <source>
        <dbReference type="Proteomes" id="UP000886742"/>
    </source>
</evidence>
<reference evidence="2" key="2">
    <citation type="journal article" date="2021" name="PeerJ">
        <title>Extensive microbial diversity within the chicken gut microbiome revealed by metagenomics and culture.</title>
        <authorList>
            <person name="Gilroy R."/>
            <person name="Ravi A."/>
            <person name="Getino M."/>
            <person name="Pursley I."/>
            <person name="Horton D.L."/>
            <person name="Alikhan N.F."/>
            <person name="Baker D."/>
            <person name="Gharbi K."/>
            <person name="Hall N."/>
            <person name="Watson M."/>
            <person name="Adriaenssens E.M."/>
            <person name="Foster-Nyarko E."/>
            <person name="Jarju S."/>
            <person name="Secka A."/>
            <person name="Antonio M."/>
            <person name="Oren A."/>
            <person name="Chaudhuri R.R."/>
            <person name="La Ragione R."/>
            <person name="Hildebrand F."/>
            <person name="Pallen M.J."/>
        </authorList>
    </citation>
    <scope>NUCLEOTIDE SEQUENCE</scope>
    <source>
        <strain evidence="2">ChiGjej3B3-5194</strain>
    </source>
</reference>
<name>A0A9D1JW41_9PROT</name>
<dbReference type="Proteomes" id="UP000886742">
    <property type="component" value="Unassembled WGS sequence"/>
</dbReference>
<proteinExistence type="predicted"/>
<accession>A0A9D1JW41</accession>
<sequence>MAKQIKRFWVRLAAMFITLYFAPLSNFITSLFGIKNSGTANAAIDIVNTIYCNSRDPNQAGKKNYSCLNGGTDNQIYITGTEISCSCNSSEHPKMVEIVVCSDNKSWNAAKSDWDHYYYWDKTQDCTPDCNNNQTRDCSSTTRYCTQTCDNDTGRWGARQWGACKSGYVMVSGSCVASCYIANGDGYEIQIAESSSSSSSSQA</sequence>
<feature type="transmembrane region" description="Helical" evidence="1">
    <location>
        <begin position="12"/>
        <end position="34"/>
    </location>
</feature>
<keyword evidence="1" id="KW-0472">Membrane</keyword>
<evidence type="ECO:0000256" key="1">
    <source>
        <dbReference type="SAM" id="Phobius"/>
    </source>
</evidence>
<gene>
    <name evidence="2" type="ORF">IAD02_00540</name>
</gene>
<protein>
    <submittedName>
        <fullName evidence="2">Uncharacterized protein</fullName>
    </submittedName>
</protein>
<keyword evidence="1" id="KW-1133">Transmembrane helix</keyword>
<dbReference type="AlphaFoldDB" id="A0A9D1JW41"/>
<evidence type="ECO:0000313" key="2">
    <source>
        <dbReference type="EMBL" id="HIS70464.1"/>
    </source>
</evidence>
<dbReference type="EMBL" id="DVJI01000003">
    <property type="protein sequence ID" value="HIS70464.1"/>
    <property type="molecule type" value="Genomic_DNA"/>
</dbReference>
<organism evidence="2 3">
    <name type="scientific">Candidatus Enterousia intestinigallinarum</name>
    <dbReference type="NCBI Taxonomy" id="2840790"/>
    <lineage>
        <taxon>Bacteria</taxon>
        <taxon>Pseudomonadati</taxon>
        <taxon>Pseudomonadota</taxon>
        <taxon>Alphaproteobacteria</taxon>
        <taxon>Candidatus Enterousia</taxon>
    </lineage>
</organism>
<comment type="caution">
    <text evidence="2">The sequence shown here is derived from an EMBL/GenBank/DDBJ whole genome shotgun (WGS) entry which is preliminary data.</text>
</comment>
<keyword evidence="1" id="KW-0812">Transmembrane</keyword>